<dbReference type="RefSeq" id="WP_208240528.1">
    <property type="nucleotide sequence ID" value="NZ_BAAAQU010000001.1"/>
</dbReference>
<evidence type="ECO:0000313" key="3">
    <source>
        <dbReference type="EMBL" id="MBO2990919.1"/>
    </source>
</evidence>
<name>A0A939QLL0_9MICO</name>
<keyword evidence="1" id="KW-0238">DNA-binding</keyword>
<gene>
    <name evidence="3" type="ORF">J4H85_13025</name>
</gene>
<keyword evidence="4" id="KW-1185">Reference proteome</keyword>
<dbReference type="Pfam" id="PF01381">
    <property type="entry name" value="HTH_3"/>
    <property type="match status" value="1"/>
</dbReference>
<dbReference type="GO" id="GO:0005829">
    <property type="term" value="C:cytosol"/>
    <property type="evidence" value="ECO:0007669"/>
    <property type="project" value="TreeGrafter"/>
</dbReference>
<dbReference type="PANTHER" id="PTHR46797:SF1">
    <property type="entry name" value="METHYLPHOSPHONATE SYNTHASE"/>
    <property type="match status" value="1"/>
</dbReference>
<dbReference type="SUPFAM" id="SSF47413">
    <property type="entry name" value="lambda repressor-like DNA-binding domains"/>
    <property type="match status" value="1"/>
</dbReference>
<evidence type="ECO:0000313" key="4">
    <source>
        <dbReference type="Proteomes" id="UP000668403"/>
    </source>
</evidence>
<dbReference type="PANTHER" id="PTHR46797">
    <property type="entry name" value="HTH-TYPE TRANSCRIPTIONAL REGULATOR"/>
    <property type="match status" value="1"/>
</dbReference>
<dbReference type="Pfam" id="PF07883">
    <property type="entry name" value="Cupin_2"/>
    <property type="match status" value="1"/>
</dbReference>
<dbReference type="PROSITE" id="PS50943">
    <property type="entry name" value="HTH_CROC1"/>
    <property type="match status" value="1"/>
</dbReference>
<accession>A0A939QLL0</accession>
<dbReference type="Gene3D" id="1.10.260.40">
    <property type="entry name" value="lambda repressor-like DNA-binding domains"/>
    <property type="match status" value="1"/>
</dbReference>
<evidence type="ECO:0000259" key="2">
    <source>
        <dbReference type="PROSITE" id="PS50943"/>
    </source>
</evidence>
<dbReference type="Proteomes" id="UP000668403">
    <property type="component" value="Unassembled WGS sequence"/>
</dbReference>
<dbReference type="SUPFAM" id="SSF51182">
    <property type="entry name" value="RmlC-like cupins"/>
    <property type="match status" value="1"/>
</dbReference>
<dbReference type="CDD" id="cd02209">
    <property type="entry name" value="cupin_XRE_C"/>
    <property type="match status" value="1"/>
</dbReference>
<dbReference type="Gene3D" id="2.60.120.10">
    <property type="entry name" value="Jelly Rolls"/>
    <property type="match status" value="1"/>
</dbReference>
<dbReference type="EMBL" id="JAGFBF010000006">
    <property type="protein sequence ID" value="MBO2990919.1"/>
    <property type="molecule type" value="Genomic_DNA"/>
</dbReference>
<protein>
    <submittedName>
        <fullName evidence="3">Helix-turn-helix domain-containing protein</fullName>
    </submittedName>
</protein>
<proteinExistence type="predicted"/>
<evidence type="ECO:0000256" key="1">
    <source>
        <dbReference type="ARBA" id="ARBA00023125"/>
    </source>
</evidence>
<dbReference type="InterPro" id="IPR001387">
    <property type="entry name" value="Cro/C1-type_HTH"/>
</dbReference>
<dbReference type="AlphaFoldDB" id="A0A939QLL0"/>
<dbReference type="InterPro" id="IPR010982">
    <property type="entry name" value="Lambda_DNA-bd_dom_sf"/>
</dbReference>
<dbReference type="InterPro" id="IPR013096">
    <property type="entry name" value="Cupin_2"/>
</dbReference>
<dbReference type="InterPro" id="IPR014710">
    <property type="entry name" value="RmlC-like_jellyroll"/>
</dbReference>
<comment type="caution">
    <text evidence="3">The sequence shown here is derived from an EMBL/GenBank/DDBJ whole genome shotgun (WGS) entry which is preliminary data.</text>
</comment>
<dbReference type="InterPro" id="IPR011051">
    <property type="entry name" value="RmlC_Cupin_sf"/>
</dbReference>
<sequence>MRPVHPTAGQQPVRIGARLRASRLAQGLTLEQLAAATQVTKGFLSRVERDDTQPSLTSLVQICEALSLPIGSLFEAPDVQRLSLDDAPRINMGGRGADERLVTPRSEERLQVIHSTLAPDADGGDELYTVNCSVEVLHLISGELTVSFNDRIEELVAGDTLTFPGNTPHNWRAGPRGATTVWTLVPAAWSGAG</sequence>
<dbReference type="InterPro" id="IPR050807">
    <property type="entry name" value="TransReg_Diox_bact_type"/>
</dbReference>
<feature type="domain" description="HTH cro/C1-type" evidence="2">
    <location>
        <begin position="19"/>
        <end position="73"/>
    </location>
</feature>
<dbReference type="CDD" id="cd00093">
    <property type="entry name" value="HTH_XRE"/>
    <property type="match status" value="1"/>
</dbReference>
<dbReference type="SMART" id="SM00530">
    <property type="entry name" value="HTH_XRE"/>
    <property type="match status" value="1"/>
</dbReference>
<organism evidence="3 4">
    <name type="scientific">Leucobacter tardus</name>
    <dbReference type="NCBI Taxonomy" id="501483"/>
    <lineage>
        <taxon>Bacteria</taxon>
        <taxon>Bacillati</taxon>
        <taxon>Actinomycetota</taxon>
        <taxon>Actinomycetes</taxon>
        <taxon>Micrococcales</taxon>
        <taxon>Microbacteriaceae</taxon>
        <taxon>Leucobacter</taxon>
    </lineage>
</organism>
<dbReference type="GO" id="GO:0003677">
    <property type="term" value="F:DNA binding"/>
    <property type="evidence" value="ECO:0007669"/>
    <property type="project" value="UniProtKB-KW"/>
</dbReference>
<dbReference type="GO" id="GO:0003700">
    <property type="term" value="F:DNA-binding transcription factor activity"/>
    <property type="evidence" value="ECO:0007669"/>
    <property type="project" value="TreeGrafter"/>
</dbReference>
<reference evidence="3" key="1">
    <citation type="submission" date="2021-03" db="EMBL/GenBank/DDBJ databases">
        <title>Leucobacter chromiisoli sp. nov., isolated from chromium-containing soil of chemical plant.</title>
        <authorList>
            <person name="Xu Z."/>
        </authorList>
    </citation>
    <scope>NUCLEOTIDE SEQUENCE</scope>
    <source>
        <strain evidence="3">K 70/01</strain>
    </source>
</reference>